<dbReference type="SUPFAM" id="SSF55874">
    <property type="entry name" value="ATPase domain of HSP90 chaperone/DNA topoisomerase II/histidine kinase"/>
    <property type="match status" value="1"/>
</dbReference>
<evidence type="ECO:0000313" key="3">
    <source>
        <dbReference type="Proteomes" id="UP000766246"/>
    </source>
</evidence>
<dbReference type="EMBL" id="SVER01000007">
    <property type="protein sequence ID" value="MBE5918917.1"/>
    <property type="molecule type" value="Genomic_DNA"/>
</dbReference>
<dbReference type="AlphaFoldDB" id="A0A927YMC8"/>
<dbReference type="Gene3D" id="3.30.565.10">
    <property type="entry name" value="Histidine kinase-like ATPase, C-terminal domain"/>
    <property type="match status" value="1"/>
</dbReference>
<feature type="domain" description="Histidine kinase/HSP90-like ATPase" evidence="1">
    <location>
        <begin position="8"/>
        <end position="131"/>
    </location>
</feature>
<evidence type="ECO:0000313" key="2">
    <source>
        <dbReference type="EMBL" id="MBE5918917.1"/>
    </source>
</evidence>
<dbReference type="InterPro" id="IPR003594">
    <property type="entry name" value="HATPase_dom"/>
</dbReference>
<sequence>MVEEIRIEASIENVDRLISILDEKLERQDCPFKAQMQLDVAVEEIFGNICHYAYKSKGEVCIQLSITEDMAQICFIDSGIPFNPLNIEELDVVEVAKSEKLGGLGIIMVKESMDDCFYEYKDNKNYLTITKRLL</sequence>
<comment type="caution">
    <text evidence="2">The sequence shown here is derived from an EMBL/GenBank/DDBJ whole genome shotgun (WGS) entry which is preliminary data.</text>
</comment>
<gene>
    <name evidence="2" type="ORF">E7272_03645</name>
</gene>
<proteinExistence type="predicted"/>
<dbReference type="Proteomes" id="UP000766246">
    <property type="component" value="Unassembled WGS sequence"/>
</dbReference>
<protein>
    <submittedName>
        <fullName evidence="2">ATP-binding protein</fullName>
    </submittedName>
</protein>
<organism evidence="2 3">
    <name type="scientific">Pseudobutyrivibrio ruminis</name>
    <dbReference type="NCBI Taxonomy" id="46206"/>
    <lineage>
        <taxon>Bacteria</taxon>
        <taxon>Bacillati</taxon>
        <taxon>Bacillota</taxon>
        <taxon>Clostridia</taxon>
        <taxon>Lachnospirales</taxon>
        <taxon>Lachnospiraceae</taxon>
        <taxon>Pseudobutyrivibrio</taxon>
    </lineage>
</organism>
<reference evidence="2" key="1">
    <citation type="submission" date="2019-04" db="EMBL/GenBank/DDBJ databases">
        <title>Evolution of Biomass-Degrading Anaerobic Consortia Revealed by Metagenomics.</title>
        <authorList>
            <person name="Peng X."/>
        </authorList>
    </citation>
    <scope>NUCLEOTIDE SEQUENCE</scope>
    <source>
        <strain evidence="2">SIG311</strain>
    </source>
</reference>
<evidence type="ECO:0000259" key="1">
    <source>
        <dbReference type="Pfam" id="PF13581"/>
    </source>
</evidence>
<dbReference type="CDD" id="cd16936">
    <property type="entry name" value="HATPase_RsbW-like"/>
    <property type="match status" value="1"/>
</dbReference>
<keyword evidence="2" id="KW-0547">Nucleotide-binding</keyword>
<name>A0A927YMC8_9FIRM</name>
<accession>A0A927YMC8</accession>
<dbReference type="GO" id="GO:0005524">
    <property type="term" value="F:ATP binding"/>
    <property type="evidence" value="ECO:0007669"/>
    <property type="project" value="UniProtKB-KW"/>
</dbReference>
<keyword evidence="2" id="KW-0067">ATP-binding</keyword>
<dbReference type="InterPro" id="IPR036890">
    <property type="entry name" value="HATPase_C_sf"/>
</dbReference>
<dbReference type="Pfam" id="PF13581">
    <property type="entry name" value="HATPase_c_2"/>
    <property type="match status" value="1"/>
</dbReference>